<keyword evidence="1" id="KW-0472">Membrane</keyword>
<evidence type="ECO:0000256" key="1">
    <source>
        <dbReference type="SAM" id="Phobius"/>
    </source>
</evidence>
<dbReference type="PANTHER" id="PTHR19229">
    <property type="entry name" value="ATP-BINDING CASSETTE TRANSPORTER SUBFAMILY A ABCA"/>
    <property type="match status" value="1"/>
</dbReference>
<organism evidence="2">
    <name type="scientific">Cacopsylla melanoneura</name>
    <dbReference type="NCBI Taxonomy" id="428564"/>
    <lineage>
        <taxon>Eukaryota</taxon>
        <taxon>Metazoa</taxon>
        <taxon>Ecdysozoa</taxon>
        <taxon>Arthropoda</taxon>
        <taxon>Hexapoda</taxon>
        <taxon>Insecta</taxon>
        <taxon>Pterygota</taxon>
        <taxon>Neoptera</taxon>
        <taxon>Paraneoptera</taxon>
        <taxon>Hemiptera</taxon>
        <taxon>Sternorrhyncha</taxon>
        <taxon>Psylloidea</taxon>
        <taxon>Psyllidae</taxon>
        <taxon>Psyllinae</taxon>
        <taxon>Cacopsylla</taxon>
    </lineage>
</organism>
<keyword evidence="1" id="KW-1133">Transmembrane helix</keyword>
<dbReference type="GO" id="GO:0140359">
    <property type="term" value="F:ABC-type transporter activity"/>
    <property type="evidence" value="ECO:0007669"/>
    <property type="project" value="InterPro"/>
</dbReference>
<dbReference type="InterPro" id="IPR026082">
    <property type="entry name" value="ABCA"/>
</dbReference>
<protein>
    <submittedName>
        <fullName evidence="2">ATP-binding cassette sub-family A member 3</fullName>
    </submittedName>
</protein>
<feature type="transmembrane region" description="Helical" evidence="1">
    <location>
        <begin position="253"/>
        <end position="274"/>
    </location>
</feature>
<keyword evidence="1" id="KW-0812">Transmembrane</keyword>
<dbReference type="AlphaFoldDB" id="A0A8D8TK08"/>
<keyword evidence="2" id="KW-0547">Nucleotide-binding</keyword>
<evidence type="ECO:0000313" key="2">
    <source>
        <dbReference type="EMBL" id="CAG6688426.1"/>
    </source>
</evidence>
<proteinExistence type="predicted"/>
<dbReference type="GO" id="GO:0005319">
    <property type="term" value="F:lipid transporter activity"/>
    <property type="evidence" value="ECO:0007669"/>
    <property type="project" value="TreeGrafter"/>
</dbReference>
<dbReference type="GO" id="GO:0005524">
    <property type="term" value="F:ATP binding"/>
    <property type="evidence" value="ECO:0007669"/>
    <property type="project" value="UniProtKB-KW"/>
</dbReference>
<sequence length="302" mass="34528">MSAHYHFKCLSFESTMSNWSRLCLLMWKNWLLQRRHLIQSLIELGVPILLSVILIFIRNCVVPFEHTKPTVYPSFDTKCTKWEKNWTIAWSPYHPELANVMSRAAFVIGYQQQVFANSTELYSALTESGAMKQYIAGVVFDDDIAGREHLSRQVKVTIRFPGASRIISRLPDESIEGVGDENWRTYLMFPLYQQFGPRESFSQAGGEPGYCKEGFLLLQDAISKAYIEHFTTSVLPFVQFQRFPYPSYVDDPILPALTAFMSTIILLSFVYPAINTIRAVAVEKETMMKEAMKLMGLPNCSG</sequence>
<keyword evidence="2" id="KW-0067">ATP-binding</keyword>
<name>A0A8D8TK08_9HEMI</name>
<dbReference type="GO" id="GO:0016020">
    <property type="term" value="C:membrane"/>
    <property type="evidence" value="ECO:0007669"/>
    <property type="project" value="InterPro"/>
</dbReference>
<dbReference type="EMBL" id="HBUF01286905">
    <property type="protein sequence ID" value="CAG6688426.1"/>
    <property type="molecule type" value="Transcribed_RNA"/>
</dbReference>
<accession>A0A8D8TK08</accession>
<reference evidence="2" key="1">
    <citation type="submission" date="2021-05" db="EMBL/GenBank/DDBJ databases">
        <authorList>
            <person name="Alioto T."/>
            <person name="Alioto T."/>
            <person name="Gomez Garrido J."/>
        </authorList>
    </citation>
    <scope>NUCLEOTIDE SEQUENCE</scope>
</reference>
<dbReference type="PANTHER" id="PTHR19229:SF250">
    <property type="entry name" value="ABC TRANSPORTER DOMAIN-CONTAINING PROTEIN-RELATED"/>
    <property type="match status" value="1"/>
</dbReference>